<feature type="transmembrane region" description="Helical" evidence="6">
    <location>
        <begin position="61"/>
        <end position="83"/>
    </location>
</feature>
<reference evidence="7" key="1">
    <citation type="submission" date="2023-05" db="EMBL/GenBank/DDBJ databases">
        <authorList>
            <person name="Stuckert A."/>
        </authorList>
    </citation>
    <scope>NUCLEOTIDE SEQUENCE</scope>
</reference>
<dbReference type="InterPro" id="IPR051517">
    <property type="entry name" value="IFITM_antiviral_protein"/>
</dbReference>
<comment type="subcellular location">
    <subcellularLocation>
        <location evidence="1">Membrane</location>
    </subcellularLocation>
</comment>
<comment type="caution">
    <text evidence="7">The sequence shown here is derived from an EMBL/GenBank/DDBJ whole genome shotgun (WGS) entry which is preliminary data.</text>
</comment>
<accession>A0ABN9BMQ3</accession>
<keyword evidence="3 6" id="KW-0812">Transmembrane</keyword>
<sequence>MDTEKPSSSLNPGEEMHNSQINYGYQPHKGEVPAYNAPAYYPPTSTVVTIIQDNSVIKDHIIWSIFSTLYMNCCCLGFAALVFSVKSRDQKLLGNRVGAKSYSDTARNLNITTTTIATLWFILMIILFASGILTFRSYNTHT</sequence>
<name>A0ABN9BMQ3_9NEOB</name>
<dbReference type="Proteomes" id="UP001162483">
    <property type="component" value="Unassembled WGS sequence"/>
</dbReference>
<dbReference type="InterPro" id="IPR007593">
    <property type="entry name" value="CD225/Dispanin_fam"/>
</dbReference>
<evidence type="ECO:0000256" key="4">
    <source>
        <dbReference type="ARBA" id="ARBA00022989"/>
    </source>
</evidence>
<keyword evidence="5 6" id="KW-0472">Membrane</keyword>
<organism evidence="7 8">
    <name type="scientific">Staurois parvus</name>
    <dbReference type="NCBI Taxonomy" id="386267"/>
    <lineage>
        <taxon>Eukaryota</taxon>
        <taxon>Metazoa</taxon>
        <taxon>Chordata</taxon>
        <taxon>Craniata</taxon>
        <taxon>Vertebrata</taxon>
        <taxon>Euteleostomi</taxon>
        <taxon>Amphibia</taxon>
        <taxon>Batrachia</taxon>
        <taxon>Anura</taxon>
        <taxon>Neobatrachia</taxon>
        <taxon>Ranoidea</taxon>
        <taxon>Ranidae</taxon>
        <taxon>Staurois</taxon>
    </lineage>
</organism>
<evidence type="ECO:0000256" key="6">
    <source>
        <dbReference type="SAM" id="Phobius"/>
    </source>
</evidence>
<evidence type="ECO:0000256" key="1">
    <source>
        <dbReference type="ARBA" id="ARBA00004370"/>
    </source>
</evidence>
<dbReference type="EMBL" id="CATNWA010004836">
    <property type="protein sequence ID" value="CAI9548811.1"/>
    <property type="molecule type" value="Genomic_DNA"/>
</dbReference>
<evidence type="ECO:0008006" key="9">
    <source>
        <dbReference type="Google" id="ProtNLM"/>
    </source>
</evidence>
<feature type="transmembrane region" description="Helical" evidence="6">
    <location>
        <begin position="117"/>
        <end position="138"/>
    </location>
</feature>
<dbReference type="PANTHER" id="PTHR13999">
    <property type="entry name" value="INTERFERON INDUCIBLE TRANSMEMBRANE PROTEIN"/>
    <property type="match status" value="1"/>
</dbReference>
<evidence type="ECO:0000256" key="2">
    <source>
        <dbReference type="ARBA" id="ARBA00006843"/>
    </source>
</evidence>
<evidence type="ECO:0000313" key="7">
    <source>
        <dbReference type="EMBL" id="CAI9548811.1"/>
    </source>
</evidence>
<dbReference type="Pfam" id="PF04505">
    <property type="entry name" value="CD225"/>
    <property type="match status" value="1"/>
</dbReference>
<dbReference type="PANTHER" id="PTHR13999:SF4">
    <property type="entry name" value="INTERFERON-INDUCED TRANSMEMBRANE PROTEIN 3"/>
    <property type="match status" value="1"/>
</dbReference>
<keyword evidence="8" id="KW-1185">Reference proteome</keyword>
<keyword evidence="4 6" id="KW-1133">Transmembrane helix</keyword>
<evidence type="ECO:0000256" key="5">
    <source>
        <dbReference type="ARBA" id="ARBA00023136"/>
    </source>
</evidence>
<comment type="similarity">
    <text evidence="2">Belongs to the CD225/Dispanin family.</text>
</comment>
<protein>
    <recommendedName>
        <fullName evidence="9">Interferon-induced transmembrane protein</fullName>
    </recommendedName>
</protein>
<proteinExistence type="inferred from homology"/>
<gene>
    <name evidence="7" type="ORF">SPARVUS_LOCUS3223263</name>
</gene>
<evidence type="ECO:0000313" key="8">
    <source>
        <dbReference type="Proteomes" id="UP001162483"/>
    </source>
</evidence>
<evidence type="ECO:0000256" key="3">
    <source>
        <dbReference type="ARBA" id="ARBA00022692"/>
    </source>
</evidence>